<reference evidence="4" key="1">
    <citation type="submission" date="2022-01" db="EMBL/GenBank/DDBJ databases">
        <title>Collection of gut derived symbiotic bacterial strains cultured from healthy donors.</title>
        <authorList>
            <person name="Lin H."/>
            <person name="Kohout C."/>
            <person name="Waligurski E."/>
            <person name="Pamer E.G."/>
        </authorList>
    </citation>
    <scope>NUCLEOTIDE SEQUENCE</scope>
    <source>
        <strain evidence="4">DFI.7.46</strain>
    </source>
</reference>
<feature type="transmembrane region" description="Helical" evidence="2">
    <location>
        <begin position="420"/>
        <end position="439"/>
    </location>
</feature>
<dbReference type="AlphaFoldDB" id="A0AAJ1EY72"/>
<dbReference type="Proteomes" id="UP001200537">
    <property type="component" value="Unassembled WGS sequence"/>
</dbReference>
<evidence type="ECO:0000259" key="3">
    <source>
        <dbReference type="Pfam" id="PF10145"/>
    </source>
</evidence>
<feature type="transmembrane region" description="Helical" evidence="2">
    <location>
        <begin position="395"/>
        <end position="414"/>
    </location>
</feature>
<proteinExistence type="predicted"/>
<dbReference type="PANTHER" id="PTHR37813">
    <property type="entry name" value="FELS-2 PROPHAGE PROTEIN"/>
    <property type="match status" value="1"/>
</dbReference>
<accession>A0AAJ1EY72</accession>
<evidence type="ECO:0000256" key="1">
    <source>
        <dbReference type="ARBA" id="ARBA00022612"/>
    </source>
</evidence>
<keyword evidence="2" id="KW-0472">Membrane</keyword>
<organism evidence="4 5">
    <name type="scientific">Varibaculum cambriense</name>
    <dbReference type="NCBI Taxonomy" id="184870"/>
    <lineage>
        <taxon>Bacteria</taxon>
        <taxon>Bacillati</taxon>
        <taxon>Actinomycetota</taxon>
        <taxon>Actinomycetes</taxon>
        <taxon>Actinomycetales</taxon>
        <taxon>Actinomycetaceae</taxon>
        <taxon>Varibaculum</taxon>
    </lineage>
</organism>
<evidence type="ECO:0000313" key="5">
    <source>
        <dbReference type="Proteomes" id="UP001200537"/>
    </source>
</evidence>
<dbReference type="EMBL" id="JAKNHJ010000013">
    <property type="protein sequence ID" value="MCG4618265.1"/>
    <property type="molecule type" value="Genomic_DNA"/>
</dbReference>
<name>A0AAJ1EY72_9ACTO</name>
<protein>
    <recommendedName>
        <fullName evidence="3">Phage tail tape measure protein domain-containing protein</fullName>
    </recommendedName>
</protein>
<feature type="transmembrane region" description="Helical" evidence="2">
    <location>
        <begin position="494"/>
        <end position="513"/>
    </location>
</feature>
<keyword evidence="2" id="KW-0812">Transmembrane</keyword>
<evidence type="ECO:0000313" key="4">
    <source>
        <dbReference type="EMBL" id="MCG4618265.1"/>
    </source>
</evidence>
<keyword evidence="2" id="KW-1133">Transmembrane helix</keyword>
<dbReference type="Pfam" id="PF10145">
    <property type="entry name" value="PhageMin_Tail"/>
    <property type="match status" value="1"/>
</dbReference>
<dbReference type="RefSeq" id="WP_238128208.1">
    <property type="nucleotide sequence ID" value="NZ_JAKNHJ010000013.1"/>
</dbReference>
<sequence length="736" mass="75182">MAGPAVMAIKIVGDATGAQKALNGAGGFLNKFTSKFGKAGPLVAAGIAAIPVAAVAAAKGLYNIGEEFDSMYDTIRIGTGASGQAFESLKGSARNVAATVPADFDKIGKSLADVNTRTGLTGKTLETVSSQFLEAGRILGEEVDINKATGALNGFNITGKQTEAGMDTLFRVSQATGISMNDLSGILGKNAPALQSLGFSFNESAAMAGLLNKSGLDANKTLGSMGKALLEVSKSGEKPADAFKRVTGEMGTMLKKGDEAGALNLASKLFGTRGAPQFIGALKSGAINMDAIAKAAQGSGDTILGVGKETADAAEAWQLLKNNAKLALEPLASGVFNTVGQALGWLAGLIKNLSGPGGLGAMGKAFDSPALKAAGKIFQDIGTQAQGLYQAIKPVAAAIIGALMPIFSVLLPIVTGTFTAIGSVIRGALQILTGIFQVFKGIFTGDWNTLWNGLKSIVSGVWTVISGIITGSIQRVQGIIAGALALIGTLWNNAWAGIIGLVTAVWNGITGAISGGWNRVKSFFTGGVSLIKNLWGAGWHWVHAKAVSIWRGITGAISSGVGRAVGVVRGLPGRAVAAVGNLGHRLVGAGKDLIRGFINGVGSLGSAIWDAGKKIANKAINSIKHFLGIASPSKVFTLIGKQTGQGFIKGLDQMSPLVAKASKDLVEIPTAKPIKPIKLARWIRPGNRDATVAAAPINITVNGALDPLAVARQIKQLLTGLERGRGQITITPGVSA</sequence>
<feature type="domain" description="Phage tail tape measure protein" evidence="3">
    <location>
        <begin position="92"/>
        <end position="295"/>
    </location>
</feature>
<dbReference type="InterPro" id="IPR010090">
    <property type="entry name" value="Phage_tape_meas"/>
</dbReference>
<dbReference type="PANTHER" id="PTHR37813:SF1">
    <property type="entry name" value="FELS-2 PROPHAGE PROTEIN"/>
    <property type="match status" value="1"/>
</dbReference>
<evidence type="ECO:0000256" key="2">
    <source>
        <dbReference type="SAM" id="Phobius"/>
    </source>
</evidence>
<keyword evidence="1" id="KW-1188">Viral release from host cell</keyword>
<gene>
    <name evidence="4" type="ORF">L0M99_07135</name>
</gene>
<feature type="transmembrane region" description="Helical" evidence="2">
    <location>
        <begin position="460"/>
        <end position="488"/>
    </location>
</feature>
<comment type="caution">
    <text evidence="4">The sequence shown here is derived from an EMBL/GenBank/DDBJ whole genome shotgun (WGS) entry which is preliminary data.</text>
</comment>